<gene>
    <name evidence="1" type="ORF">ARD30_25045</name>
    <name evidence="2" type="ORF">SAMN05660750_00736</name>
</gene>
<organism evidence="1 3">
    <name type="scientific">Bosea thiooxidans</name>
    <dbReference type="NCBI Taxonomy" id="53254"/>
    <lineage>
        <taxon>Bacteria</taxon>
        <taxon>Pseudomonadati</taxon>
        <taxon>Pseudomonadota</taxon>
        <taxon>Alphaproteobacteria</taxon>
        <taxon>Hyphomicrobiales</taxon>
        <taxon>Boseaceae</taxon>
        <taxon>Bosea</taxon>
    </lineage>
</organism>
<dbReference type="SUPFAM" id="SSF100950">
    <property type="entry name" value="NagB/RpiA/CoA transferase-like"/>
    <property type="match status" value="1"/>
</dbReference>
<keyword evidence="3" id="KW-1185">Reference proteome</keyword>
<name>A0A0Q3PD89_9HYPH</name>
<dbReference type="Proteomes" id="UP000051562">
    <property type="component" value="Unassembled WGS sequence"/>
</dbReference>
<dbReference type="Gene3D" id="3.40.1080.10">
    <property type="entry name" value="Glutaconate Coenzyme A-transferase"/>
    <property type="match status" value="1"/>
</dbReference>
<dbReference type="Pfam" id="PF01144">
    <property type="entry name" value="CoA_trans"/>
    <property type="match status" value="1"/>
</dbReference>
<dbReference type="OrthoDB" id="9813111at2"/>
<reference evidence="1 3" key="1">
    <citation type="submission" date="2015-10" db="EMBL/GenBank/DDBJ databases">
        <title>Draft genome of Bosea thiooxidans.</title>
        <authorList>
            <person name="Wang X."/>
        </authorList>
    </citation>
    <scope>NUCLEOTIDE SEQUENCE [LARGE SCALE GENOMIC DNA]</scope>
    <source>
        <strain evidence="1 3">CGMCC 9174</strain>
    </source>
</reference>
<protein>
    <submittedName>
        <fullName evidence="1">CoA synthetase</fullName>
    </submittedName>
    <submittedName>
        <fullName evidence="2">Glutaconate CoA-transferase subunit B</fullName>
    </submittedName>
</protein>
<dbReference type="GO" id="GO:0008410">
    <property type="term" value="F:CoA-transferase activity"/>
    <property type="evidence" value="ECO:0007669"/>
    <property type="project" value="InterPro"/>
</dbReference>
<evidence type="ECO:0000313" key="4">
    <source>
        <dbReference type="Proteomes" id="UP000190130"/>
    </source>
</evidence>
<dbReference type="RefSeq" id="WP_055730929.1">
    <property type="nucleotide sequence ID" value="NZ_FUYX01000002.1"/>
</dbReference>
<dbReference type="Proteomes" id="UP000190130">
    <property type="component" value="Unassembled WGS sequence"/>
</dbReference>
<evidence type="ECO:0000313" key="3">
    <source>
        <dbReference type="Proteomes" id="UP000051562"/>
    </source>
</evidence>
<evidence type="ECO:0000313" key="1">
    <source>
        <dbReference type="EMBL" id="KQK27662.1"/>
    </source>
</evidence>
<dbReference type="EMBL" id="FUYX01000002">
    <property type="protein sequence ID" value="SKB45032.1"/>
    <property type="molecule type" value="Genomic_DNA"/>
</dbReference>
<dbReference type="PANTHER" id="PTHR43293">
    <property type="entry name" value="ACETATE COA-TRANSFERASE YDIF"/>
    <property type="match status" value="1"/>
</dbReference>
<dbReference type="EMBL" id="LMAR01000094">
    <property type="protein sequence ID" value="KQK27662.1"/>
    <property type="molecule type" value="Genomic_DNA"/>
</dbReference>
<dbReference type="InterPro" id="IPR037171">
    <property type="entry name" value="NagB/RpiA_transferase-like"/>
</dbReference>
<dbReference type="AlphaFoldDB" id="A0A0Q3PD89"/>
<accession>A0A0Q3PD89</accession>
<proteinExistence type="predicted"/>
<reference evidence="2 4" key="2">
    <citation type="submission" date="2017-02" db="EMBL/GenBank/DDBJ databases">
        <authorList>
            <person name="Peterson S.W."/>
        </authorList>
    </citation>
    <scope>NUCLEOTIDE SEQUENCE [LARGE SCALE GENOMIC DNA]</scope>
    <source>
        <strain evidence="2 4">DSM 9653</strain>
    </source>
</reference>
<dbReference type="PANTHER" id="PTHR43293:SF3">
    <property type="entry name" value="CHOLESTEROL RING-CLEAVING HYDROLASE IPDB SUBUNIT"/>
    <property type="match status" value="1"/>
</dbReference>
<evidence type="ECO:0000313" key="2">
    <source>
        <dbReference type="EMBL" id="SKB45032.1"/>
    </source>
</evidence>
<dbReference type="InterPro" id="IPR004165">
    <property type="entry name" value="CoA_trans_fam_I"/>
</dbReference>
<sequence>MTDIHPREILITTIARLLDGVRHVAVGASSPIPAAGAMLLRALKQRAGAPPVRISILGSVEHNFFTNGSVELFDCAGQGRIDAFFLGGGQIDGHGNINLVGIGDYPVSAPRWPGSFGSAYLYFVVPRVILFREEHSPRVFVEKVDFTSAPGISEPGIYRTGGPMALLTGKALFSFDKARPGFTLESLHPGHGLDEVREATGFRFEHADRPPQTELPDRATLDLLRGQVMHELSETYPEFASQMRREIHA</sequence>
<dbReference type="STRING" id="53254.SAMN05660750_00736"/>
<keyword evidence="2" id="KW-0808">Transferase</keyword>
<dbReference type="SMART" id="SM00882">
    <property type="entry name" value="CoA_trans"/>
    <property type="match status" value="1"/>
</dbReference>